<comment type="caution">
    <text evidence="2">The sequence shown here is derived from an EMBL/GenBank/DDBJ whole genome shotgun (WGS) entry which is preliminary data.</text>
</comment>
<protein>
    <recommendedName>
        <fullName evidence="4">HMG box domain-containing protein</fullName>
    </recommendedName>
</protein>
<gene>
    <name evidence="2" type="ORF">CDCA_CDCA02G0668</name>
</gene>
<organism evidence="2 3">
    <name type="scientific">Cyanidium caldarium</name>
    <name type="common">Red alga</name>
    <dbReference type="NCBI Taxonomy" id="2771"/>
    <lineage>
        <taxon>Eukaryota</taxon>
        <taxon>Rhodophyta</taxon>
        <taxon>Bangiophyceae</taxon>
        <taxon>Cyanidiales</taxon>
        <taxon>Cyanidiaceae</taxon>
        <taxon>Cyanidium</taxon>
    </lineage>
</organism>
<sequence length="77" mass="8654">MASPKKAMPKAAATAPKKSSATKPKGERKPNAYQEFMKVESAKIREYNKAKGIEMKPPEIFKECAKRWNEKKSKAKA</sequence>
<dbReference type="InterPro" id="IPR036910">
    <property type="entry name" value="HMG_box_dom_sf"/>
</dbReference>
<feature type="region of interest" description="Disordered" evidence="1">
    <location>
        <begin position="1"/>
        <end position="32"/>
    </location>
</feature>
<name>A0AAV9IQW3_CYACA</name>
<evidence type="ECO:0008006" key="4">
    <source>
        <dbReference type="Google" id="ProtNLM"/>
    </source>
</evidence>
<evidence type="ECO:0000313" key="3">
    <source>
        <dbReference type="Proteomes" id="UP001301350"/>
    </source>
</evidence>
<feature type="compositionally biased region" description="Low complexity" evidence="1">
    <location>
        <begin position="1"/>
        <end position="23"/>
    </location>
</feature>
<evidence type="ECO:0000256" key="1">
    <source>
        <dbReference type="SAM" id="MobiDB-lite"/>
    </source>
</evidence>
<evidence type="ECO:0000313" key="2">
    <source>
        <dbReference type="EMBL" id="KAK4534643.1"/>
    </source>
</evidence>
<reference evidence="2 3" key="1">
    <citation type="submission" date="2022-07" db="EMBL/GenBank/DDBJ databases">
        <title>Genome-wide signatures of adaptation to extreme environments.</title>
        <authorList>
            <person name="Cho C.H."/>
            <person name="Yoon H.S."/>
        </authorList>
    </citation>
    <scope>NUCLEOTIDE SEQUENCE [LARGE SCALE GENOMIC DNA]</scope>
    <source>
        <strain evidence="2 3">DBV 063 E5</strain>
    </source>
</reference>
<dbReference type="Proteomes" id="UP001301350">
    <property type="component" value="Unassembled WGS sequence"/>
</dbReference>
<accession>A0AAV9IQW3</accession>
<dbReference type="AlphaFoldDB" id="A0AAV9IQW3"/>
<keyword evidence="3" id="KW-1185">Reference proteome</keyword>
<dbReference type="EMBL" id="JANCYW010000002">
    <property type="protein sequence ID" value="KAK4534643.1"/>
    <property type="molecule type" value="Genomic_DNA"/>
</dbReference>
<dbReference type="SUPFAM" id="SSF47095">
    <property type="entry name" value="HMG-box"/>
    <property type="match status" value="1"/>
</dbReference>
<proteinExistence type="predicted"/>